<sequence length="119" mass="13490">MMNMKERRKSSIHFGNFQRFHFLDRFRFWSRPDGISVSHLILTADPLLILAPAKFGHFASNFDSTAGHDFNLDKAKQIYYENNIKVILLGGPVVSSGLKHPTPTPASLPHPTSSVSRRR</sequence>
<accession>A0A4C1WSN7</accession>
<evidence type="ECO:0000313" key="3">
    <source>
        <dbReference type="Proteomes" id="UP000299102"/>
    </source>
</evidence>
<protein>
    <submittedName>
        <fullName evidence="2">Uncharacterized protein</fullName>
    </submittedName>
</protein>
<evidence type="ECO:0000313" key="2">
    <source>
        <dbReference type="EMBL" id="GBP54388.1"/>
    </source>
</evidence>
<organism evidence="2 3">
    <name type="scientific">Eumeta variegata</name>
    <name type="common">Bagworm moth</name>
    <name type="synonym">Eumeta japonica</name>
    <dbReference type="NCBI Taxonomy" id="151549"/>
    <lineage>
        <taxon>Eukaryota</taxon>
        <taxon>Metazoa</taxon>
        <taxon>Ecdysozoa</taxon>
        <taxon>Arthropoda</taxon>
        <taxon>Hexapoda</taxon>
        <taxon>Insecta</taxon>
        <taxon>Pterygota</taxon>
        <taxon>Neoptera</taxon>
        <taxon>Endopterygota</taxon>
        <taxon>Lepidoptera</taxon>
        <taxon>Glossata</taxon>
        <taxon>Ditrysia</taxon>
        <taxon>Tineoidea</taxon>
        <taxon>Psychidae</taxon>
        <taxon>Oiketicinae</taxon>
        <taxon>Eumeta</taxon>
    </lineage>
</organism>
<name>A0A4C1WSN7_EUMVA</name>
<feature type="region of interest" description="Disordered" evidence="1">
    <location>
        <begin position="98"/>
        <end position="119"/>
    </location>
</feature>
<gene>
    <name evidence="2" type="ORF">EVAR_29464_1</name>
</gene>
<feature type="compositionally biased region" description="Polar residues" evidence="1">
    <location>
        <begin position="110"/>
        <end position="119"/>
    </location>
</feature>
<evidence type="ECO:0000256" key="1">
    <source>
        <dbReference type="SAM" id="MobiDB-lite"/>
    </source>
</evidence>
<reference evidence="2 3" key="1">
    <citation type="journal article" date="2019" name="Commun. Biol.">
        <title>The bagworm genome reveals a unique fibroin gene that provides high tensile strength.</title>
        <authorList>
            <person name="Kono N."/>
            <person name="Nakamura H."/>
            <person name="Ohtoshi R."/>
            <person name="Tomita M."/>
            <person name="Numata K."/>
            <person name="Arakawa K."/>
        </authorList>
    </citation>
    <scope>NUCLEOTIDE SEQUENCE [LARGE SCALE GENOMIC DNA]</scope>
</reference>
<comment type="caution">
    <text evidence="2">The sequence shown here is derived from an EMBL/GenBank/DDBJ whole genome shotgun (WGS) entry which is preliminary data.</text>
</comment>
<dbReference type="Proteomes" id="UP000299102">
    <property type="component" value="Unassembled WGS sequence"/>
</dbReference>
<keyword evidence="3" id="KW-1185">Reference proteome</keyword>
<dbReference type="AlphaFoldDB" id="A0A4C1WSN7"/>
<dbReference type="EMBL" id="BGZK01000646">
    <property type="protein sequence ID" value="GBP54388.1"/>
    <property type="molecule type" value="Genomic_DNA"/>
</dbReference>
<proteinExistence type="predicted"/>